<name>V6DGK9_9BACT</name>
<dbReference type="HAMAP" id="MF_00100_B">
    <property type="entry name" value="IF_2_B"/>
    <property type="match status" value="1"/>
</dbReference>
<dbReference type="Proteomes" id="UP000018769">
    <property type="component" value="Chromosome I"/>
</dbReference>
<dbReference type="SUPFAM" id="SSF50447">
    <property type="entry name" value="Translation proteins"/>
    <property type="match status" value="2"/>
</dbReference>
<dbReference type="KEGG" id="dpb:BABL1_gene_325"/>
<dbReference type="InterPro" id="IPR005225">
    <property type="entry name" value="Small_GTP-bd"/>
</dbReference>
<feature type="region of interest" description="Disordered" evidence="9">
    <location>
        <begin position="55"/>
        <end position="111"/>
    </location>
</feature>
<dbReference type="InterPro" id="IPR015760">
    <property type="entry name" value="TIF_IF2"/>
</dbReference>
<keyword evidence="6 7" id="KW-0342">GTP-binding</keyword>
<dbReference type="OrthoDB" id="9811804at2"/>
<feature type="binding site" evidence="7">
    <location>
        <begin position="308"/>
        <end position="311"/>
    </location>
    <ligand>
        <name>GTP</name>
        <dbReference type="ChEBI" id="CHEBI:37565"/>
    </ligand>
</feature>
<dbReference type="NCBIfam" id="TIGR00231">
    <property type="entry name" value="small_GTP"/>
    <property type="match status" value="1"/>
</dbReference>
<evidence type="ECO:0000256" key="3">
    <source>
        <dbReference type="ARBA" id="ARBA00022540"/>
    </source>
</evidence>
<comment type="similarity">
    <text evidence="1 7 8">Belongs to the TRAFAC class translation factor GTPase superfamily. Classic translation factor GTPase family. IF-2 subfamily.</text>
</comment>
<dbReference type="PANTHER" id="PTHR43381">
    <property type="entry name" value="TRANSLATION INITIATION FACTOR IF-2-RELATED"/>
    <property type="match status" value="1"/>
</dbReference>
<dbReference type="RefSeq" id="WP_023792225.1">
    <property type="nucleotide sequence ID" value="NC_023003.1"/>
</dbReference>
<dbReference type="Gene3D" id="3.40.50.10050">
    <property type="entry name" value="Translation initiation factor IF- 2, domain 3"/>
    <property type="match status" value="1"/>
</dbReference>
<proteinExistence type="inferred from homology"/>
<reference evidence="11 12" key="1">
    <citation type="journal article" date="2015" name="Biol. Direct">
        <title>Babela massiliensis, a representative of a widespread bacterial phylum with unusual adaptations to parasitism in amoebae.</title>
        <authorList>
            <person name="Pagnier I."/>
            <person name="Yutin N."/>
            <person name="Croce O."/>
            <person name="Makarova K.S."/>
            <person name="Wolf Y.I."/>
            <person name="Benamar S."/>
            <person name="Raoult D."/>
            <person name="Koonin E.V."/>
            <person name="La Scola B."/>
        </authorList>
    </citation>
    <scope>NUCLEOTIDE SEQUENCE [LARGE SCALE GENOMIC DNA]</scope>
    <source>
        <strain evidence="12">BABL1</strain>
    </source>
</reference>
<dbReference type="Pfam" id="PF04760">
    <property type="entry name" value="IF2_N"/>
    <property type="match status" value="2"/>
</dbReference>
<evidence type="ECO:0000256" key="6">
    <source>
        <dbReference type="ARBA" id="ARBA00023134"/>
    </source>
</evidence>
<dbReference type="AlphaFoldDB" id="V6DGK9"/>
<dbReference type="SUPFAM" id="SSF52156">
    <property type="entry name" value="Initiation factor IF2/eIF5b, domain 3"/>
    <property type="match status" value="1"/>
</dbReference>
<dbReference type="InterPro" id="IPR009000">
    <property type="entry name" value="Transl_B-barrel_sf"/>
</dbReference>
<dbReference type="InterPro" id="IPR000795">
    <property type="entry name" value="T_Tr_GTP-bd_dom"/>
</dbReference>
<feature type="compositionally biased region" description="Basic and acidic residues" evidence="9">
    <location>
        <begin position="87"/>
        <end position="102"/>
    </location>
</feature>
<comment type="caution">
    <text evidence="7">Lacks conserved residue(s) required for the propagation of feature annotation.</text>
</comment>
<dbReference type="InterPro" id="IPR053905">
    <property type="entry name" value="EF-G-like_DII"/>
</dbReference>
<feature type="domain" description="Tr-type G" evidence="10">
    <location>
        <begin position="199"/>
        <end position="369"/>
    </location>
</feature>
<dbReference type="Pfam" id="PF00009">
    <property type="entry name" value="GTP_EFTU"/>
    <property type="match status" value="1"/>
</dbReference>
<dbReference type="GO" id="GO:0003743">
    <property type="term" value="F:translation initiation factor activity"/>
    <property type="evidence" value="ECO:0007669"/>
    <property type="project" value="UniProtKB-UniRule"/>
</dbReference>
<dbReference type="PANTHER" id="PTHR43381:SF5">
    <property type="entry name" value="TR-TYPE G DOMAIN-CONTAINING PROTEIN"/>
    <property type="match status" value="1"/>
</dbReference>
<gene>
    <name evidence="7 11" type="primary">infB</name>
    <name evidence="11" type="ORF">BABL1_gene_325</name>
</gene>
<feature type="binding site" evidence="7">
    <location>
        <begin position="254"/>
        <end position="258"/>
    </location>
    <ligand>
        <name>GTP</name>
        <dbReference type="ChEBI" id="CHEBI:37565"/>
    </ligand>
</feature>
<evidence type="ECO:0000256" key="4">
    <source>
        <dbReference type="ARBA" id="ARBA00022741"/>
    </source>
</evidence>
<dbReference type="InterPro" id="IPR006847">
    <property type="entry name" value="IF2_N"/>
</dbReference>
<evidence type="ECO:0000256" key="1">
    <source>
        <dbReference type="ARBA" id="ARBA00007733"/>
    </source>
</evidence>
<dbReference type="NCBIfam" id="TIGR00487">
    <property type="entry name" value="IF-2"/>
    <property type="match status" value="1"/>
</dbReference>
<dbReference type="GO" id="GO:0003924">
    <property type="term" value="F:GTPase activity"/>
    <property type="evidence" value="ECO:0007669"/>
    <property type="project" value="UniProtKB-UniRule"/>
</dbReference>
<keyword evidence="12" id="KW-1185">Reference proteome</keyword>
<comment type="subcellular location">
    <subcellularLocation>
        <location evidence="7">Cytoplasm</location>
    </subcellularLocation>
</comment>
<dbReference type="FunFam" id="3.40.50.300:FF:000019">
    <property type="entry name" value="Translation initiation factor IF-2"/>
    <property type="match status" value="1"/>
</dbReference>
<dbReference type="PROSITE" id="PS51722">
    <property type="entry name" value="G_TR_2"/>
    <property type="match status" value="1"/>
</dbReference>
<dbReference type="CDD" id="cd03692">
    <property type="entry name" value="mtIF2_IVc"/>
    <property type="match status" value="1"/>
</dbReference>
<sequence>MAIRVYELSKKLGLTSKELINILSSLGVEVSSHISVLPSDIVELIEEEVKNKISSKTKTDIESDTDQISDNSLNELHPNSTSSISKTLKDESADKISKHDNPQKVQSNPDKNSLVLEPVALSILAEKINKPVSEIILTLLKQGIVITKNQILPEKMVKKIADLYGINVISSSNAETKKINQKISNRISDKVSQEGTWQERNPIVVVIGHVDHGKTTLLDFIRKSRVAAKEKGGITQHLGAYEVKIPQGNMVFLDTPGHEAFSMLRVRGLKAADIAILVVAADDGVKPQTIEAINHAKSVGLPIIVAINKVDKVSPQQVDIVKQQLTKYDLIPEEWAGNTPFVAISAKLGTGIDELLEVIALQSQLMELKTNISVPARGYILESKLEKGRGPVATIISQHGTLYLGDYFFAGNTSGKINSIIDSYGKRLSQVGPSVPVQISGFSQQPNAGDIFRVITQQEYKKGPSNQQEFQSEVKAKSLYTESGINLIIKADNASSKEAILTSIDKLSSTLGQNFNIIYSGLSDVTESDVILAMDTKSYIYTFHVKTLPNAYNLINNNNVTVKHFDIIYNLLEDLEALSESLKPIQYISKKIGEGNVIKIFDIKSLGKVAGMHVRSGKFIREGKVVILRNNQKIGEGKIKSLQREKKSVKEVLTGFECALLVDGFEDWQIDDRIECYQEVPA</sequence>
<organism evidence="11 12">
    <name type="scientific">Candidatus Babela massiliensis</name>
    <dbReference type="NCBI Taxonomy" id="673862"/>
    <lineage>
        <taxon>Bacteria</taxon>
        <taxon>Candidatus Babelota</taxon>
        <taxon>Candidatus Babeliae</taxon>
        <taxon>Candidatus Babeliales</taxon>
        <taxon>Candidatus Babeliaceae</taxon>
        <taxon>Candidatus Babela</taxon>
    </lineage>
</organism>
<dbReference type="HOGENOM" id="CLU_006301_5_1_7"/>
<accession>V6DGK9</accession>
<comment type="function">
    <text evidence="7 8">One of the essential components for the initiation of protein synthesis. Protects formylmethionyl-tRNA from spontaneous hydrolysis and promotes its binding to the 30S ribosomal subunits. Also involved in the hydrolysis of GTP during the formation of the 70S ribosomal complex.</text>
</comment>
<feature type="binding site" evidence="7">
    <location>
        <begin position="208"/>
        <end position="215"/>
    </location>
    <ligand>
        <name>GTP</name>
        <dbReference type="ChEBI" id="CHEBI:37565"/>
    </ligand>
</feature>
<dbReference type="Gene3D" id="2.40.30.10">
    <property type="entry name" value="Translation factors"/>
    <property type="match status" value="2"/>
</dbReference>
<dbReference type="PATRIC" id="fig|673862.3.peg.577"/>
<dbReference type="InterPro" id="IPR036925">
    <property type="entry name" value="TIF_IF2_dom3_sf"/>
</dbReference>
<evidence type="ECO:0000313" key="11">
    <source>
        <dbReference type="EMBL" id="CDK30689.1"/>
    </source>
</evidence>
<dbReference type="Gene3D" id="3.40.50.300">
    <property type="entry name" value="P-loop containing nucleotide triphosphate hydrolases"/>
    <property type="match status" value="1"/>
</dbReference>
<dbReference type="SUPFAM" id="SSF52540">
    <property type="entry name" value="P-loop containing nucleoside triphosphate hydrolases"/>
    <property type="match status" value="1"/>
</dbReference>
<keyword evidence="5 7" id="KW-0648">Protein biosynthesis</keyword>
<dbReference type="EMBL" id="HG793133">
    <property type="protein sequence ID" value="CDK30689.1"/>
    <property type="molecule type" value="Genomic_DNA"/>
</dbReference>
<dbReference type="InterPro" id="IPR027417">
    <property type="entry name" value="P-loop_NTPase"/>
</dbReference>
<evidence type="ECO:0000259" key="10">
    <source>
        <dbReference type="PROSITE" id="PS51722"/>
    </source>
</evidence>
<feature type="compositionally biased region" description="Polar residues" evidence="9">
    <location>
        <begin position="68"/>
        <end position="86"/>
    </location>
</feature>
<dbReference type="GO" id="GO:0005525">
    <property type="term" value="F:GTP binding"/>
    <property type="evidence" value="ECO:0007669"/>
    <property type="project" value="UniProtKB-KW"/>
</dbReference>
<dbReference type="FunFam" id="3.40.50.10050:FF:000001">
    <property type="entry name" value="Translation initiation factor IF-2"/>
    <property type="match status" value="1"/>
</dbReference>
<protein>
    <recommendedName>
        <fullName evidence="2 7">Translation initiation factor IF-2</fullName>
    </recommendedName>
</protein>
<evidence type="ECO:0000256" key="9">
    <source>
        <dbReference type="SAM" id="MobiDB-lite"/>
    </source>
</evidence>
<dbReference type="CDD" id="cd01887">
    <property type="entry name" value="IF2_eIF5B"/>
    <property type="match status" value="1"/>
</dbReference>
<dbReference type="CDD" id="cd03702">
    <property type="entry name" value="IF2_mtIF2_II"/>
    <property type="match status" value="1"/>
</dbReference>
<dbReference type="eggNOG" id="COG0532">
    <property type="taxonomic scope" value="Bacteria"/>
</dbReference>
<dbReference type="InterPro" id="IPR044145">
    <property type="entry name" value="IF2_II"/>
</dbReference>
<dbReference type="Gene3D" id="1.10.10.2480">
    <property type="match status" value="1"/>
</dbReference>
<dbReference type="InterPro" id="IPR000178">
    <property type="entry name" value="TF_IF2_bacterial-like"/>
</dbReference>
<dbReference type="Pfam" id="PF22042">
    <property type="entry name" value="EF-G_D2"/>
    <property type="match status" value="1"/>
</dbReference>
<evidence type="ECO:0000256" key="2">
    <source>
        <dbReference type="ARBA" id="ARBA00020675"/>
    </source>
</evidence>
<keyword evidence="4 7" id="KW-0547">Nucleotide-binding</keyword>
<dbReference type="STRING" id="673862.BABL1_gene_325"/>
<keyword evidence="3 7" id="KW-0396">Initiation factor</keyword>
<dbReference type="Pfam" id="PF11987">
    <property type="entry name" value="IF-2"/>
    <property type="match status" value="1"/>
</dbReference>
<dbReference type="InterPro" id="IPR023115">
    <property type="entry name" value="TIF_IF2_dom3"/>
</dbReference>
<dbReference type="GO" id="GO:0005737">
    <property type="term" value="C:cytoplasm"/>
    <property type="evidence" value="ECO:0007669"/>
    <property type="project" value="UniProtKB-SubCell"/>
</dbReference>
<evidence type="ECO:0000256" key="5">
    <source>
        <dbReference type="ARBA" id="ARBA00022917"/>
    </source>
</evidence>
<dbReference type="FunFam" id="2.40.30.10:FF:000008">
    <property type="entry name" value="Translation initiation factor IF-2"/>
    <property type="match status" value="1"/>
</dbReference>
<evidence type="ECO:0000256" key="7">
    <source>
        <dbReference type="HAMAP-Rule" id="MF_00100"/>
    </source>
</evidence>
<keyword evidence="7" id="KW-0963">Cytoplasm</keyword>
<evidence type="ECO:0000256" key="8">
    <source>
        <dbReference type="RuleBase" id="RU000644"/>
    </source>
</evidence>
<evidence type="ECO:0000313" key="12">
    <source>
        <dbReference type="Proteomes" id="UP000018769"/>
    </source>
</evidence>